<dbReference type="Pfam" id="PF12697">
    <property type="entry name" value="Abhydrolase_6"/>
    <property type="match status" value="1"/>
</dbReference>
<dbReference type="InterPro" id="IPR000073">
    <property type="entry name" value="AB_hydrolase_1"/>
</dbReference>
<dbReference type="GO" id="GO:0016787">
    <property type="term" value="F:hydrolase activity"/>
    <property type="evidence" value="ECO:0007669"/>
    <property type="project" value="UniProtKB-KW"/>
</dbReference>
<dbReference type="RefSeq" id="WP_121624242.1">
    <property type="nucleotide sequence ID" value="NZ_JACIIW010000005.1"/>
</dbReference>
<gene>
    <name evidence="2" type="ORF">D9R14_15455</name>
</gene>
<protein>
    <submittedName>
        <fullName evidence="2">Alpha/beta hydrolase</fullName>
    </submittedName>
</protein>
<reference evidence="2 3" key="1">
    <citation type="submission" date="2018-10" db="EMBL/GenBank/DDBJ databases">
        <title>Xanthobacter tagetidis genome sequencing and assembly.</title>
        <authorList>
            <person name="Maclea K.S."/>
            <person name="Goen A.E."/>
            <person name="Fatima S.A."/>
        </authorList>
    </citation>
    <scope>NUCLEOTIDE SEQUENCE [LARGE SCALE GENOMIC DNA]</scope>
    <source>
        <strain evidence="2 3">ATCC 700314</strain>
    </source>
</reference>
<evidence type="ECO:0000313" key="3">
    <source>
        <dbReference type="Proteomes" id="UP000269692"/>
    </source>
</evidence>
<feature type="domain" description="AB hydrolase-1" evidence="1">
    <location>
        <begin position="31"/>
        <end position="282"/>
    </location>
</feature>
<proteinExistence type="predicted"/>
<evidence type="ECO:0000313" key="2">
    <source>
        <dbReference type="EMBL" id="RLP76211.1"/>
    </source>
</evidence>
<dbReference type="Gene3D" id="3.40.50.1820">
    <property type="entry name" value="alpha/beta hydrolase"/>
    <property type="match status" value="1"/>
</dbReference>
<comment type="caution">
    <text evidence="2">The sequence shown here is derived from an EMBL/GenBank/DDBJ whole genome shotgun (WGS) entry which is preliminary data.</text>
</comment>
<dbReference type="InterPro" id="IPR029058">
    <property type="entry name" value="AB_hydrolase_fold"/>
</dbReference>
<organism evidence="2 3">
    <name type="scientific">Xanthobacter tagetidis</name>
    <dbReference type="NCBI Taxonomy" id="60216"/>
    <lineage>
        <taxon>Bacteria</taxon>
        <taxon>Pseudomonadati</taxon>
        <taxon>Pseudomonadota</taxon>
        <taxon>Alphaproteobacteria</taxon>
        <taxon>Hyphomicrobiales</taxon>
        <taxon>Xanthobacteraceae</taxon>
        <taxon>Xanthobacter</taxon>
    </lineage>
</organism>
<sequence length="298" mass="33133">MTTQEPFTLIMSDGAEVVGRRVGNPHGVRLLITHGNGFAIDGYRVFFEPLLADFDVFLYDMRNHGKSPVGRRSAHHYQRLALDVGEIRAEIVRRYGHKTTVGVFHSFSSRAAMKHAVEQGWVWDALVLFDPPSVPPEGHTLFEPMRQFEVKLVQWAMERQETYASVDDLIASFREGRAQARWVDEARVDMANATLRPDGKGGFATVLPRELEAAIYLQALTLDLWPMASEFRGPTKLIAADPDMKGTPPTAFSNRALGTENGFDYAAVPGGGHLLQIEQPEASRAIMLAFLKEQGIIG</sequence>
<accession>A0A3L7A9G0</accession>
<dbReference type="AlphaFoldDB" id="A0A3L7A9G0"/>
<dbReference type="OrthoDB" id="8263625at2"/>
<dbReference type="SUPFAM" id="SSF53474">
    <property type="entry name" value="alpha/beta-Hydrolases"/>
    <property type="match status" value="1"/>
</dbReference>
<evidence type="ECO:0000259" key="1">
    <source>
        <dbReference type="Pfam" id="PF12697"/>
    </source>
</evidence>
<dbReference type="EMBL" id="RCTF01000013">
    <property type="protein sequence ID" value="RLP76211.1"/>
    <property type="molecule type" value="Genomic_DNA"/>
</dbReference>
<dbReference type="Proteomes" id="UP000269692">
    <property type="component" value="Unassembled WGS sequence"/>
</dbReference>
<keyword evidence="2" id="KW-0378">Hydrolase</keyword>
<keyword evidence="3" id="KW-1185">Reference proteome</keyword>
<name>A0A3L7A9G0_9HYPH</name>